<reference evidence="3" key="1">
    <citation type="submission" date="2021-04" db="EMBL/GenBank/DDBJ databases">
        <title>Sinoanaerobacter chloroacetimidivorans sp. nov., an obligate anaerobic bacterium isolated from anaerobic sludge.</title>
        <authorList>
            <person name="Bao Y."/>
        </authorList>
    </citation>
    <scope>NUCLEOTIDE SEQUENCE</scope>
    <source>
        <strain evidence="3">BAD-6</strain>
    </source>
</reference>
<gene>
    <name evidence="3" type="ORF">KCX82_03735</name>
</gene>
<dbReference type="Pfam" id="PF00754">
    <property type="entry name" value="F5_F8_type_C"/>
    <property type="match status" value="1"/>
</dbReference>
<dbReference type="InterPro" id="IPR000421">
    <property type="entry name" value="FA58C"/>
</dbReference>
<sequence>MLLTKFGSISSQSRLMLDGWKYGKKITIPANSIDEDMVNFPCTVYLNGNDIYDYTEDLCIGGTAISGGTYSGSSPINAFDNLSGTYWQSSQVDVGNVINKAYIGYDFVIPKHIRKIKFQYAVSTSAGNPDSIKLQSSDDGAIWVDIQLLTPSKTSTAVQTFEIISSSPKRYWRCLASGNIDNGYYFKVAEIEMMEYQLIIPANFNFSQCKPDGSDIRFTDKNLNFLKFERKEHIPSEYSVDLCTNGTPISSASGASDPPSKAYDNVETTTFWRSATSYSLLSGNAYIGYQFSEPREIRRIRLVPYGSTNSLSSHIIQYSDNGTNWTSVYTWVTSTTVASIVNLDSFGTHSYWRLLANANLTSGYDWRVLEIEMMEPIAYQATYNILIPKVSSLTDTEFYMWFGNENTYNTSIEAWQDQTGKPITYNGNVKLVPNVAKFGKAGYFDGSGDYISIPVHTDFNVGNSDFCIDITLRRATIGTLQSFIGQCNSGLTVSTISYIIEFNANNTITAQVRQGSTAYLITTSATYTDINKNYDIALERYNNILTLFVDGDSVGSVNVAGVTINSSSYALSIGRSGEYNGNYFNGYIDELRLSNIARHMGNYITETKPYTVDKYTKLLIHFDGGDTSYMYKRGDEFVDFTGGIKVMPAFTEGSWGLGTVTKNGNNYTITSSTNNTQAGITTNNKINLTPYAKLKIKYDSTTTGLRRVIFNDINTDNTTATLVALPQISGTDIIHEVDISSYSGEYYIIFSNCNAGTTITSTVKEMWLETLFKDEAGKSLTTYGNVKPVKTAHADGARSAHFDGNGDYFTLTDSDDWNFGSGDFKISAKVTNQATYGTILAQYTGTNSTSTFAFEINSSKLAKLYVYAGGTAYTVGGVSGCEVDSNLHDIEVGRSGSYLYLSIDGVVKHSTSIGSIVLNNSSASIMIGQNGNNSSLFTGYILGVRVEKGSAPHTTNFTPPNKFEIDGPDVVFCTNFDTIYDQNYAMIQHMGDTLVDATGNGNNGTATGTTIINTEFGKARSFNGTNSTVNFGTGIANFERTDTFTLLTVLKLNELNKFVTPFSKMINVSPYNGWAIDIRDTNTFEFLLRNNYTANLLRVNTVATLTQNVTYVSAVSYDGSSNANNAKLFLDSALQGKIVVANTLTSSPTSTASIHVGSQNNSGNYFSGVVGETRISTAQRSDAWIKAESLSLKNNLLTMSNV</sequence>
<dbReference type="Gene3D" id="2.60.120.260">
    <property type="entry name" value="Galactose-binding domain-like"/>
    <property type="match status" value="2"/>
</dbReference>
<evidence type="ECO:0000259" key="2">
    <source>
        <dbReference type="PROSITE" id="PS50022"/>
    </source>
</evidence>
<dbReference type="GO" id="GO:0016798">
    <property type="term" value="F:hydrolase activity, acting on glycosyl bonds"/>
    <property type="evidence" value="ECO:0007669"/>
    <property type="project" value="UniProtKB-KW"/>
</dbReference>
<protein>
    <submittedName>
        <fullName evidence="3">Discoidin domain-containing protein</fullName>
    </submittedName>
</protein>
<evidence type="ECO:0000313" key="4">
    <source>
        <dbReference type="Proteomes" id="UP000675664"/>
    </source>
</evidence>
<dbReference type="RefSeq" id="WP_227017106.1">
    <property type="nucleotide sequence ID" value="NZ_JAGSND010000002.1"/>
</dbReference>
<proteinExistence type="predicted"/>
<dbReference type="InterPro" id="IPR008979">
    <property type="entry name" value="Galactose-bd-like_sf"/>
</dbReference>
<dbReference type="Pfam" id="PF13385">
    <property type="entry name" value="Laminin_G_3"/>
    <property type="match status" value="2"/>
</dbReference>
<keyword evidence="1" id="KW-0326">Glycosidase</keyword>
<dbReference type="Gene3D" id="2.60.120.200">
    <property type="match status" value="3"/>
</dbReference>
<dbReference type="SUPFAM" id="SSF49785">
    <property type="entry name" value="Galactose-binding domain-like"/>
    <property type="match status" value="2"/>
</dbReference>
<organism evidence="3 4">
    <name type="scientific">Sinanaerobacter chloroacetimidivorans</name>
    <dbReference type="NCBI Taxonomy" id="2818044"/>
    <lineage>
        <taxon>Bacteria</taxon>
        <taxon>Bacillati</taxon>
        <taxon>Bacillota</taxon>
        <taxon>Clostridia</taxon>
        <taxon>Peptostreptococcales</taxon>
        <taxon>Anaerovoracaceae</taxon>
        <taxon>Sinanaerobacter</taxon>
    </lineage>
</organism>
<dbReference type="Proteomes" id="UP000675664">
    <property type="component" value="Unassembled WGS sequence"/>
</dbReference>
<dbReference type="PROSITE" id="PS50022">
    <property type="entry name" value="FA58C_3"/>
    <property type="match status" value="1"/>
</dbReference>
<reference evidence="3" key="2">
    <citation type="submission" date="2021-04" db="EMBL/GenBank/DDBJ databases">
        <authorList>
            <person name="Liu J."/>
        </authorList>
    </citation>
    <scope>NUCLEOTIDE SEQUENCE</scope>
    <source>
        <strain evidence="3">BAD-6</strain>
    </source>
</reference>
<evidence type="ECO:0000256" key="1">
    <source>
        <dbReference type="ARBA" id="ARBA00023295"/>
    </source>
</evidence>
<feature type="domain" description="F5/8 type C" evidence="2">
    <location>
        <begin position="235"/>
        <end position="328"/>
    </location>
</feature>
<accession>A0A8J7VYA3</accession>
<evidence type="ECO:0000313" key="3">
    <source>
        <dbReference type="EMBL" id="MBR0596974.1"/>
    </source>
</evidence>
<name>A0A8J7VYA3_9FIRM</name>
<dbReference type="EMBL" id="JAGSND010000002">
    <property type="protein sequence ID" value="MBR0596974.1"/>
    <property type="molecule type" value="Genomic_DNA"/>
</dbReference>
<comment type="caution">
    <text evidence="3">The sequence shown here is derived from an EMBL/GenBank/DDBJ whole genome shotgun (WGS) entry which is preliminary data.</text>
</comment>
<dbReference type="AlphaFoldDB" id="A0A8J7VYA3"/>
<keyword evidence="4" id="KW-1185">Reference proteome</keyword>
<dbReference type="InterPro" id="IPR013320">
    <property type="entry name" value="ConA-like_dom_sf"/>
</dbReference>
<keyword evidence="1" id="KW-0378">Hydrolase</keyword>
<dbReference type="SUPFAM" id="SSF49899">
    <property type="entry name" value="Concanavalin A-like lectins/glucanases"/>
    <property type="match status" value="3"/>
</dbReference>